<dbReference type="PANTHER" id="PTHR45725:SF1">
    <property type="entry name" value="DISHEVELLED ASSOCIATED ACTIVATOR OF MORPHOGENESIS, ISOFORM D"/>
    <property type="match status" value="1"/>
</dbReference>
<feature type="signal peptide" evidence="2">
    <location>
        <begin position="1"/>
        <end position="21"/>
    </location>
</feature>
<keyword evidence="5" id="KW-1185">Reference proteome</keyword>
<evidence type="ECO:0000256" key="2">
    <source>
        <dbReference type="SAM" id="SignalP"/>
    </source>
</evidence>
<feature type="chain" id="PRO_5043643694" description="FH2 domain-containing protein" evidence="2">
    <location>
        <begin position="22"/>
        <end position="431"/>
    </location>
</feature>
<dbReference type="AlphaFoldDB" id="A0AAW2ZGY0"/>
<proteinExistence type="predicted"/>
<dbReference type="InterPro" id="IPR015425">
    <property type="entry name" value="FH2_Formin"/>
</dbReference>
<gene>
    <name evidence="4" type="ORF">AKO1_013835</name>
</gene>
<dbReference type="Proteomes" id="UP001431209">
    <property type="component" value="Unassembled WGS sequence"/>
</dbReference>
<feature type="compositionally biased region" description="Pro residues" evidence="1">
    <location>
        <begin position="38"/>
        <end position="50"/>
    </location>
</feature>
<evidence type="ECO:0000259" key="3">
    <source>
        <dbReference type="PROSITE" id="PS51444"/>
    </source>
</evidence>
<keyword evidence="2" id="KW-0732">Signal</keyword>
<dbReference type="Pfam" id="PF02181">
    <property type="entry name" value="FH2"/>
    <property type="match status" value="1"/>
</dbReference>
<dbReference type="SUPFAM" id="SSF101447">
    <property type="entry name" value="Formin homology 2 domain (FH2 domain)"/>
    <property type="match status" value="1"/>
</dbReference>
<evidence type="ECO:0000313" key="5">
    <source>
        <dbReference type="Proteomes" id="UP001431209"/>
    </source>
</evidence>
<dbReference type="PROSITE" id="PS51444">
    <property type="entry name" value="FH2"/>
    <property type="match status" value="1"/>
</dbReference>
<dbReference type="Gene3D" id="1.20.58.2220">
    <property type="entry name" value="Formin, FH2 domain"/>
    <property type="match status" value="1"/>
</dbReference>
<protein>
    <recommendedName>
        <fullName evidence="3">FH2 domain-containing protein</fullName>
    </recommendedName>
</protein>
<dbReference type="EMBL" id="JAOPGA020001510">
    <property type="protein sequence ID" value="KAL0489056.1"/>
    <property type="molecule type" value="Genomic_DNA"/>
</dbReference>
<organism evidence="4 5">
    <name type="scientific">Acrasis kona</name>
    <dbReference type="NCBI Taxonomy" id="1008807"/>
    <lineage>
        <taxon>Eukaryota</taxon>
        <taxon>Discoba</taxon>
        <taxon>Heterolobosea</taxon>
        <taxon>Tetramitia</taxon>
        <taxon>Eutetramitia</taxon>
        <taxon>Acrasidae</taxon>
        <taxon>Acrasis</taxon>
    </lineage>
</organism>
<dbReference type="SMART" id="SM00498">
    <property type="entry name" value="FH2"/>
    <property type="match status" value="1"/>
</dbReference>
<sequence length="431" mass="49090">MRVSFVLVLLVALSSIFIVDCSRSLSRARSKAHNGAIPDPPVIPLPPPLKPDGASKPKRVKTNKVHWTSISVDKISNSIYKNKMKDNIKFDADAIIDIFAQPKTTPPETKPIKQRKTELLDPKRGQNIAIAMNRFKPYRGQLTEQILRMSLISDLVPTLSEIAPSKEELQLIQSYKGPVESLAEAEKFLWEIRDISDDLKLRAKAWMFMLGFDELVSPLELTVKTITKVTQEVASADKFHELLRIILNIGNALNVREVKGIKVHSLLPWSEVKSSDKKTTLMRYLVQLLVKNNQALLTFGEQLKTVYPATNVMRSSDLMKQTAELNTNFNQVSAYDIKTRSDIDIFQTEFNKFRIRCAAKLDELKDLNNKMIDALKKLATLFGEEEDAFIEKGGYDEFFKDIHTFLLRFDEAKNVELKPVTKDSKQKVIRK</sequence>
<dbReference type="InterPro" id="IPR042201">
    <property type="entry name" value="FH2_Formin_sf"/>
</dbReference>
<reference evidence="4 5" key="1">
    <citation type="submission" date="2024-03" db="EMBL/GenBank/DDBJ databases">
        <title>The Acrasis kona genome and developmental transcriptomes reveal deep origins of eukaryotic multicellular pathways.</title>
        <authorList>
            <person name="Sheikh S."/>
            <person name="Fu C.-J."/>
            <person name="Brown M.W."/>
            <person name="Baldauf S.L."/>
        </authorList>
    </citation>
    <scope>NUCLEOTIDE SEQUENCE [LARGE SCALE GENOMIC DNA]</scope>
    <source>
        <strain evidence="4 5">ATCC MYA-3509</strain>
    </source>
</reference>
<evidence type="ECO:0000313" key="4">
    <source>
        <dbReference type="EMBL" id="KAL0489056.1"/>
    </source>
</evidence>
<dbReference type="PANTHER" id="PTHR45725">
    <property type="entry name" value="FORMIN HOMOLOGY 2 FAMILY MEMBER"/>
    <property type="match status" value="1"/>
</dbReference>
<feature type="domain" description="FH2" evidence="3">
    <location>
        <begin position="52"/>
        <end position="431"/>
    </location>
</feature>
<comment type="caution">
    <text evidence="4">The sequence shown here is derived from an EMBL/GenBank/DDBJ whole genome shotgun (WGS) entry which is preliminary data.</text>
</comment>
<dbReference type="InterPro" id="IPR051425">
    <property type="entry name" value="Formin_Homology"/>
</dbReference>
<accession>A0AAW2ZGY0</accession>
<feature type="region of interest" description="Disordered" evidence="1">
    <location>
        <begin position="32"/>
        <end position="60"/>
    </location>
</feature>
<evidence type="ECO:0000256" key="1">
    <source>
        <dbReference type="SAM" id="MobiDB-lite"/>
    </source>
</evidence>
<name>A0AAW2ZGY0_9EUKA</name>